<evidence type="ECO:0000313" key="3">
    <source>
        <dbReference type="Proteomes" id="UP001519460"/>
    </source>
</evidence>
<keyword evidence="1" id="KW-0732">Signal</keyword>
<reference evidence="2 3" key="1">
    <citation type="journal article" date="2023" name="Sci. Data">
        <title>Genome assembly of the Korean intertidal mud-creeper Batillaria attramentaria.</title>
        <authorList>
            <person name="Patra A.K."/>
            <person name="Ho P.T."/>
            <person name="Jun S."/>
            <person name="Lee S.J."/>
            <person name="Kim Y."/>
            <person name="Won Y.J."/>
        </authorList>
    </citation>
    <scope>NUCLEOTIDE SEQUENCE [LARGE SCALE GENOMIC DNA]</scope>
    <source>
        <strain evidence="2">Wonlab-2016</strain>
    </source>
</reference>
<proteinExistence type="predicted"/>
<organism evidence="2 3">
    <name type="scientific">Batillaria attramentaria</name>
    <dbReference type="NCBI Taxonomy" id="370345"/>
    <lineage>
        <taxon>Eukaryota</taxon>
        <taxon>Metazoa</taxon>
        <taxon>Spiralia</taxon>
        <taxon>Lophotrochozoa</taxon>
        <taxon>Mollusca</taxon>
        <taxon>Gastropoda</taxon>
        <taxon>Caenogastropoda</taxon>
        <taxon>Sorbeoconcha</taxon>
        <taxon>Cerithioidea</taxon>
        <taxon>Batillariidae</taxon>
        <taxon>Batillaria</taxon>
    </lineage>
</organism>
<accession>A0ABD0M366</accession>
<feature type="chain" id="PRO_5044873812" evidence="1">
    <location>
        <begin position="24"/>
        <end position="95"/>
    </location>
</feature>
<evidence type="ECO:0000256" key="1">
    <source>
        <dbReference type="SAM" id="SignalP"/>
    </source>
</evidence>
<protein>
    <submittedName>
        <fullName evidence="2">Uncharacterized protein</fullName>
    </submittedName>
</protein>
<comment type="caution">
    <text evidence="2">The sequence shown here is derived from an EMBL/GenBank/DDBJ whole genome shotgun (WGS) entry which is preliminary data.</text>
</comment>
<name>A0ABD0M366_9CAEN</name>
<dbReference type="AlphaFoldDB" id="A0ABD0M366"/>
<dbReference type="Proteomes" id="UP001519460">
    <property type="component" value="Unassembled WGS sequence"/>
</dbReference>
<feature type="signal peptide" evidence="1">
    <location>
        <begin position="1"/>
        <end position="23"/>
    </location>
</feature>
<sequence>MSAAQALLFFICCGLLSSPPSAATEENPCILPNGDVVGVGACNWRTDGESYFECSSEGKKGKEQWCMGGYKFSNEKQLCVETTDEHATEYSCDTY</sequence>
<dbReference type="EMBL" id="JACVVK020000007">
    <property type="protein sequence ID" value="KAK7506186.1"/>
    <property type="molecule type" value="Genomic_DNA"/>
</dbReference>
<evidence type="ECO:0000313" key="2">
    <source>
        <dbReference type="EMBL" id="KAK7506186.1"/>
    </source>
</evidence>
<gene>
    <name evidence="2" type="ORF">BaRGS_00002298</name>
</gene>
<keyword evidence="3" id="KW-1185">Reference proteome</keyword>